<evidence type="ECO:0000259" key="9">
    <source>
        <dbReference type="Pfam" id="PF12804"/>
    </source>
</evidence>
<accession>F0SX93</accession>
<dbReference type="GO" id="GO:0005525">
    <property type="term" value="F:GTP binding"/>
    <property type="evidence" value="ECO:0007669"/>
    <property type="project" value="UniProtKB-UniRule"/>
</dbReference>
<evidence type="ECO:0000256" key="1">
    <source>
        <dbReference type="ARBA" id="ARBA00022490"/>
    </source>
</evidence>
<proteinExistence type="inferred from homology"/>
<keyword evidence="4 8" id="KW-0547">Nucleotide-binding</keyword>
<dbReference type="InterPro" id="IPR025877">
    <property type="entry name" value="MobA-like_NTP_Trfase"/>
</dbReference>
<organism evidence="10 11">
    <name type="scientific">Syntrophobotulus glycolicus (strain DSM 8271 / FlGlyR)</name>
    <dbReference type="NCBI Taxonomy" id="645991"/>
    <lineage>
        <taxon>Bacteria</taxon>
        <taxon>Bacillati</taxon>
        <taxon>Bacillota</taxon>
        <taxon>Clostridia</taxon>
        <taxon>Eubacteriales</taxon>
        <taxon>Desulfitobacteriaceae</taxon>
        <taxon>Syntrophobotulus</taxon>
    </lineage>
</organism>
<feature type="binding site" evidence="8">
    <location>
        <position position="79"/>
    </location>
    <ligand>
        <name>GTP</name>
        <dbReference type="ChEBI" id="CHEBI:37565"/>
    </ligand>
</feature>
<protein>
    <recommendedName>
        <fullName evidence="8">Probable molybdenum cofactor guanylyltransferase</fullName>
        <shortName evidence="8">MoCo guanylyltransferase</shortName>
        <ecNumber evidence="8">2.7.7.77</ecNumber>
    </recommendedName>
    <alternativeName>
        <fullName evidence="8">GTP:molybdopterin guanylyltransferase</fullName>
    </alternativeName>
    <alternativeName>
        <fullName evidence="8">Mo-MPT guanylyltransferase</fullName>
    </alternativeName>
    <alternativeName>
        <fullName evidence="8">Molybdopterin guanylyltransferase</fullName>
    </alternativeName>
    <alternativeName>
        <fullName evidence="8">Molybdopterin-guanine dinucleotide synthase</fullName>
        <shortName evidence="8">MGD synthase</shortName>
    </alternativeName>
</protein>
<dbReference type="RefSeq" id="WP_013625773.1">
    <property type="nucleotide sequence ID" value="NC_015172.1"/>
</dbReference>
<feature type="binding site" evidence="8">
    <location>
        <position position="34"/>
    </location>
    <ligand>
        <name>GTP</name>
        <dbReference type="ChEBI" id="CHEBI:37565"/>
    </ligand>
</feature>
<dbReference type="GO" id="GO:0061603">
    <property type="term" value="F:molybdenum cofactor guanylyltransferase activity"/>
    <property type="evidence" value="ECO:0007669"/>
    <property type="project" value="UniProtKB-EC"/>
</dbReference>
<keyword evidence="2 8" id="KW-0808">Transferase</keyword>
<dbReference type="Pfam" id="PF12804">
    <property type="entry name" value="NTP_transf_3"/>
    <property type="match status" value="1"/>
</dbReference>
<dbReference type="CDD" id="cd02503">
    <property type="entry name" value="MobA"/>
    <property type="match status" value="1"/>
</dbReference>
<dbReference type="GO" id="GO:0046872">
    <property type="term" value="F:metal ion binding"/>
    <property type="evidence" value="ECO:0007669"/>
    <property type="project" value="UniProtKB-KW"/>
</dbReference>
<comment type="subcellular location">
    <subcellularLocation>
        <location evidence="8">Cytoplasm</location>
    </subcellularLocation>
</comment>
<evidence type="ECO:0000256" key="2">
    <source>
        <dbReference type="ARBA" id="ARBA00022679"/>
    </source>
</evidence>
<keyword evidence="7 8" id="KW-0501">Molybdenum cofactor biosynthesis</keyword>
<dbReference type="Gene3D" id="3.90.550.10">
    <property type="entry name" value="Spore Coat Polysaccharide Biosynthesis Protein SpsA, Chain A"/>
    <property type="match status" value="1"/>
</dbReference>
<keyword evidence="5 8" id="KW-0460">Magnesium</keyword>
<keyword evidence="6 8" id="KW-0342">GTP-binding</keyword>
<keyword evidence="11" id="KW-1185">Reference proteome</keyword>
<evidence type="ECO:0000256" key="3">
    <source>
        <dbReference type="ARBA" id="ARBA00022723"/>
    </source>
</evidence>
<evidence type="ECO:0000256" key="8">
    <source>
        <dbReference type="HAMAP-Rule" id="MF_00316"/>
    </source>
</evidence>
<dbReference type="AlphaFoldDB" id="F0SX93"/>
<comment type="domain">
    <text evidence="8">The N-terminal domain determines nucleotide recognition and specific binding, while the C-terminal domain determines the specific binding to the target protein.</text>
</comment>
<evidence type="ECO:0000313" key="11">
    <source>
        <dbReference type="Proteomes" id="UP000007488"/>
    </source>
</evidence>
<sequence length="210" mass="23706">MNRIEDDWDKSETKLQMTGLLLVGGNSSRMGRDKAFLEIRGIPVLKKSLKVLSGVFAEVLISARDGEMYEEFGFKVVKDLFPGKGPLSGIYSGLQASNYNYVFAAACDMPFLSPEAIIKLAGETEDYDLVMPYASGRLHPLHAFYHQRLQGTAFKHLREGRLSLSALAGESNTKIFRFEEYAGSLTNVNTPEEWNEIRNHMERMKEDEEN</sequence>
<comment type="caution">
    <text evidence="8">Lacks conserved residue(s) required for the propagation of feature annotation.</text>
</comment>
<name>F0SX93_SYNGF</name>
<dbReference type="GO" id="GO:0006777">
    <property type="term" value="P:Mo-molybdopterin cofactor biosynthetic process"/>
    <property type="evidence" value="ECO:0007669"/>
    <property type="project" value="UniProtKB-KW"/>
</dbReference>
<keyword evidence="1 8" id="KW-0963">Cytoplasm</keyword>
<comment type="cofactor">
    <cofactor evidence="8">
        <name>Mg(2+)</name>
        <dbReference type="ChEBI" id="CHEBI:18420"/>
    </cofactor>
</comment>
<evidence type="ECO:0000313" key="10">
    <source>
        <dbReference type="EMBL" id="ADY56953.1"/>
    </source>
</evidence>
<feature type="domain" description="MobA-like NTP transferase" evidence="9">
    <location>
        <begin position="19"/>
        <end position="155"/>
    </location>
</feature>
<dbReference type="STRING" id="645991.Sgly_2680"/>
<feature type="binding site" evidence="8">
    <location>
        <position position="108"/>
    </location>
    <ligand>
        <name>Mg(2+)</name>
        <dbReference type="ChEBI" id="CHEBI:18420"/>
    </ligand>
</feature>
<dbReference type="HAMAP" id="MF_00316">
    <property type="entry name" value="MobA"/>
    <property type="match status" value="1"/>
</dbReference>
<dbReference type="KEGG" id="sgy:Sgly_2680"/>
<dbReference type="InterPro" id="IPR013482">
    <property type="entry name" value="Molybde_CF_guanTrfase"/>
</dbReference>
<comment type="function">
    <text evidence="8">Transfers a GMP moiety from GTP to Mo-molybdopterin (Mo-MPT) cofactor (Moco or molybdenum cofactor) to form Mo-molybdopterin guanine dinucleotide (Mo-MGD) cofactor.</text>
</comment>
<gene>
    <name evidence="8" type="primary">mobA</name>
    <name evidence="10" type="ordered locus">Sgly_2680</name>
</gene>
<dbReference type="Proteomes" id="UP000007488">
    <property type="component" value="Chromosome"/>
</dbReference>
<dbReference type="InterPro" id="IPR029044">
    <property type="entry name" value="Nucleotide-diphossugar_trans"/>
</dbReference>
<keyword evidence="3 8" id="KW-0479">Metal-binding</keyword>
<dbReference type="PANTHER" id="PTHR19136:SF81">
    <property type="entry name" value="MOLYBDENUM COFACTOR GUANYLYLTRANSFERASE"/>
    <property type="match status" value="1"/>
</dbReference>
<feature type="binding site" evidence="8">
    <location>
        <position position="108"/>
    </location>
    <ligand>
        <name>GTP</name>
        <dbReference type="ChEBI" id="CHEBI:37565"/>
    </ligand>
</feature>
<reference evidence="10 11" key="1">
    <citation type="journal article" date="2011" name="Stand. Genomic Sci.">
        <title>Complete genome sequence of Syntrophobotulus glycolicus type strain (FlGlyR).</title>
        <authorList>
            <person name="Han C."/>
            <person name="Mwirichia R."/>
            <person name="Chertkov O."/>
            <person name="Held B."/>
            <person name="Lapidus A."/>
            <person name="Nolan M."/>
            <person name="Lucas S."/>
            <person name="Hammon N."/>
            <person name="Deshpande S."/>
            <person name="Cheng J.F."/>
            <person name="Tapia R."/>
            <person name="Goodwin L."/>
            <person name="Pitluck S."/>
            <person name="Huntemann M."/>
            <person name="Liolios K."/>
            <person name="Ivanova N."/>
            <person name="Pagani I."/>
            <person name="Mavromatis K."/>
            <person name="Ovchinikova G."/>
            <person name="Pati A."/>
            <person name="Chen A."/>
            <person name="Palaniappan K."/>
            <person name="Land M."/>
            <person name="Hauser L."/>
            <person name="Brambilla E.M."/>
            <person name="Rohde M."/>
            <person name="Spring S."/>
            <person name="Sikorski J."/>
            <person name="Goker M."/>
            <person name="Woyke T."/>
            <person name="Bristow J."/>
            <person name="Eisen J.A."/>
            <person name="Markowitz V."/>
            <person name="Hugenholtz P."/>
            <person name="Kyrpides N.C."/>
            <person name="Klenk H.P."/>
            <person name="Detter J.C."/>
        </authorList>
    </citation>
    <scope>NUCLEOTIDE SEQUENCE [LARGE SCALE GENOMIC DNA]</scope>
    <source>
        <strain evidence="11">DSM 8271 / FlGlyR</strain>
    </source>
</reference>
<evidence type="ECO:0000256" key="6">
    <source>
        <dbReference type="ARBA" id="ARBA00023134"/>
    </source>
</evidence>
<reference evidence="11" key="2">
    <citation type="submission" date="2011-02" db="EMBL/GenBank/DDBJ databases">
        <title>The complete genome of Syntrophobotulus glycolicus DSM 8271.</title>
        <authorList>
            <person name="Lucas S."/>
            <person name="Copeland A."/>
            <person name="Lapidus A."/>
            <person name="Bruce D."/>
            <person name="Goodwin L."/>
            <person name="Pitluck S."/>
            <person name="Kyrpides N."/>
            <person name="Mavromatis K."/>
            <person name="Pagani I."/>
            <person name="Ivanova N."/>
            <person name="Mikhailova N."/>
            <person name="Chertkov O."/>
            <person name="Held B."/>
            <person name="Detter J.C."/>
            <person name="Tapia R."/>
            <person name="Han C."/>
            <person name="Land M."/>
            <person name="Hauser L."/>
            <person name="Markowitz V."/>
            <person name="Cheng J.-F."/>
            <person name="Hugenholtz P."/>
            <person name="Woyke T."/>
            <person name="Wu D."/>
            <person name="Spring S."/>
            <person name="Schroeder M."/>
            <person name="Brambilla E."/>
            <person name="Klenk H.-P."/>
            <person name="Eisen J.A."/>
        </authorList>
    </citation>
    <scope>NUCLEOTIDE SEQUENCE [LARGE SCALE GENOMIC DNA]</scope>
    <source>
        <strain evidence="11">DSM 8271 / FlGlyR</strain>
    </source>
</reference>
<dbReference type="EMBL" id="CP002547">
    <property type="protein sequence ID" value="ADY56953.1"/>
    <property type="molecule type" value="Genomic_DNA"/>
</dbReference>
<feature type="binding site" evidence="8">
    <location>
        <begin position="22"/>
        <end position="24"/>
    </location>
    <ligand>
        <name>GTP</name>
        <dbReference type="ChEBI" id="CHEBI:37565"/>
    </ligand>
</feature>
<dbReference type="EC" id="2.7.7.77" evidence="8"/>
<dbReference type="GO" id="GO:0005737">
    <property type="term" value="C:cytoplasm"/>
    <property type="evidence" value="ECO:0007669"/>
    <property type="project" value="UniProtKB-SubCell"/>
</dbReference>
<evidence type="ECO:0000256" key="7">
    <source>
        <dbReference type="ARBA" id="ARBA00023150"/>
    </source>
</evidence>
<dbReference type="PANTHER" id="PTHR19136">
    <property type="entry name" value="MOLYBDENUM COFACTOR GUANYLYLTRANSFERASE"/>
    <property type="match status" value="1"/>
</dbReference>
<comment type="catalytic activity">
    <reaction evidence="8">
        <text>Mo-molybdopterin + GTP + H(+) = Mo-molybdopterin guanine dinucleotide + diphosphate</text>
        <dbReference type="Rhea" id="RHEA:34243"/>
        <dbReference type="ChEBI" id="CHEBI:15378"/>
        <dbReference type="ChEBI" id="CHEBI:33019"/>
        <dbReference type="ChEBI" id="CHEBI:37565"/>
        <dbReference type="ChEBI" id="CHEBI:71302"/>
        <dbReference type="ChEBI" id="CHEBI:71310"/>
        <dbReference type="EC" id="2.7.7.77"/>
    </reaction>
</comment>
<comment type="similarity">
    <text evidence="8">Belongs to the MobA family.</text>
</comment>
<dbReference type="eggNOG" id="COG0746">
    <property type="taxonomic scope" value="Bacteria"/>
</dbReference>
<evidence type="ECO:0000256" key="5">
    <source>
        <dbReference type="ARBA" id="ARBA00022842"/>
    </source>
</evidence>
<dbReference type="OrthoDB" id="9788394at2"/>
<dbReference type="HOGENOM" id="CLU_055597_2_1_9"/>
<evidence type="ECO:0000256" key="4">
    <source>
        <dbReference type="ARBA" id="ARBA00022741"/>
    </source>
</evidence>
<dbReference type="SUPFAM" id="SSF53448">
    <property type="entry name" value="Nucleotide-diphospho-sugar transferases"/>
    <property type="match status" value="1"/>
</dbReference>